<protein>
    <submittedName>
        <fullName evidence="6">Tryptophanase/L-cysteine desulfhydrase, PLP-dependent</fullName>
        <ecNumber evidence="6">4.1.99.1</ecNumber>
    </submittedName>
</protein>
<organism evidence="6 7">
    <name type="scientific">Haloferax mucosum ATCC BAA-1512</name>
    <dbReference type="NCBI Taxonomy" id="662479"/>
    <lineage>
        <taxon>Archaea</taxon>
        <taxon>Methanobacteriati</taxon>
        <taxon>Methanobacteriota</taxon>
        <taxon>Stenosarchaea group</taxon>
        <taxon>Halobacteria</taxon>
        <taxon>Halobacteriales</taxon>
        <taxon>Haloferacaceae</taxon>
        <taxon>Haloferax</taxon>
    </lineage>
</organism>
<dbReference type="EMBL" id="AOLN01000011">
    <property type="protein sequence ID" value="ELZ95276.1"/>
    <property type="molecule type" value="Genomic_DNA"/>
</dbReference>
<dbReference type="OrthoDB" id="287201at2157"/>
<dbReference type="PANTHER" id="PTHR32325">
    <property type="entry name" value="BETA-ELIMINATING LYASE-LIKE PROTEIN-RELATED"/>
    <property type="match status" value="1"/>
</dbReference>
<dbReference type="GO" id="GO:0009034">
    <property type="term" value="F:tryptophanase activity"/>
    <property type="evidence" value="ECO:0007669"/>
    <property type="project" value="UniProtKB-EC"/>
</dbReference>
<dbReference type="STRING" id="662479.C440_09367"/>
<dbReference type="RefSeq" id="WP_008320133.1">
    <property type="nucleotide sequence ID" value="NZ_AOLN01000011.1"/>
</dbReference>
<feature type="domain" description="Aromatic amino acid beta-eliminating lyase/threonine aldolase" evidence="5">
    <location>
        <begin position="42"/>
        <end position="410"/>
    </location>
</feature>
<dbReference type="InterPro" id="IPR011166">
    <property type="entry name" value="Beta-eliminating_lyase"/>
</dbReference>
<proteinExistence type="inferred from homology"/>
<dbReference type="InterPro" id="IPR015424">
    <property type="entry name" value="PyrdxlP-dep_Trfase"/>
</dbReference>
<dbReference type="Pfam" id="PF01212">
    <property type="entry name" value="Beta_elim_lyase"/>
    <property type="match status" value="1"/>
</dbReference>
<dbReference type="InterPro" id="IPR001597">
    <property type="entry name" value="ArAA_b-elim_lyase/Thr_aldolase"/>
</dbReference>
<dbReference type="PATRIC" id="fig|662479.7.peg.1901"/>
<dbReference type="Proteomes" id="UP000011550">
    <property type="component" value="Unassembled WGS sequence"/>
</dbReference>
<comment type="cofactor">
    <cofactor evidence="1">
        <name>pyridoxal 5'-phosphate</name>
        <dbReference type="ChEBI" id="CHEBI:597326"/>
    </cofactor>
</comment>
<gene>
    <name evidence="6" type="primary">tnaA</name>
    <name evidence="6" type="ORF">C440_09367</name>
</gene>
<dbReference type="EC" id="4.1.99.1" evidence="6"/>
<comment type="similarity">
    <text evidence="2">Belongs to the beta-eliminating lyase family.</text>
</comment>
<dbReference type="InterPro" id="IPR015422">
    <property type="entry name" value="PyrdxlP-dep_Trfase_small"/>
</dbReference>
<sequence>MRSYKAKMVEPITLPSREERESAIEQAGYNVFNLDARDVYIDLLTDSGTGTMSADQWAAMIRGDEAYAGSDSFANLAESVHDVMGFEHVVPTHQGRGAENVLYGVLLEDGDVVPNNSHFDTTRAHIVNQGAEPVDCPSPASRDPDSTASFKGNFDLDAGRALVEEVGADSIPVVVLTITNNSVAGQPVSMENIRATAEFARDIDALFVIDACRFAENAHFIKTHEQGYEDASIAEIAREQFEHADAITMSGKKDALVNIGGFAAMNDEAIFEHAKQRAILYEGFPTYGGLSGRDIEAMAVGLREAVTPPYVGERVEQVAELGDLLSEADVPVYLPTGGHAVYLDASEIFSHIPKEQFPGQALVCALYREGGVRGVELGGFAFPGTDRPDLVRLALPRRTYSREHLEHIAETAAEAMANADEYDGLEIVEEPPMKELRHFSARLKPVSN</sequence>
<keyword evidence="3" id="KW-0663">Pyridoxal phosphate</keyword>
<evidence type="ECO:0000256" key="2">
    <source>
        <dbReference type="ARBA" id="ARBA00009721"/>
    </source>
</evidence>
<dbReference type="PIRSF" id="PIRSF001386">
    <property type="entry name" value="Trpase"/>
    <property type="match status" value="1"/>
</dbReference>
<name>M0IES6_9EURY</name>
<dbReference type="SUPFAM" id="SSF53383">
    <property type="entry name" value="PLP-dependent transferases"/>
    <property type="match status" value="1"/>
</dbReference>
<dbReference type="NCBIfam" id="NF009709">
    <property type="entry name" value="PRK13238.1"/>
    <property type="match status" value="1"/>
</dbReference>
<dbReference type="InterPro" id="IPR015421">
    <property type="entry name" value="PyrdxlP-dep_Trfase_major"/>
</dbReference>
<keyword evidence="4 6" id="KW-0456">Lyase</keyword>
<evidence type="ECO:0000313" key="6">
    <source>
        <dbReference type="EMBL" id="ELZ95276.1"/>
    </source>
</evidence>
<reference evidence="6 7" key="1">
    <citation type="journal article" date="2014" name="PLoS Genet.">
        <title>Phylogenetically driven sequencing of extremely halophilic archaea reveals strategies for static and dynamic osmo-response.</title>
        <authorList>
            <person name="Becker E.A."/>
            <person name="Seitzer P.M."/>
            <person name="Tritt A."/>
            <person name="Larsen D."/>
            <person name="Krusor M."/>
            <person name="Yao A.I."/>
            <person name="Wu D."/>
            <person name="Madern D."/>
            <person name="Eisen J.A."/>
            <person name="Darling A.E."/>
            <person name="Facciotti M.T."/>
        </authorList>
    </citation>
    <scope>NUCLEOTIDE SEQUENCE [LARGE SCALE GENOMIC DNA]</scope>
    <source>
        <strain evidence="6 7">ATCC BAA-1512</strain>
    </source>
</reference>
<accession>M0IES6</accession>
<evidence type="ECO:0000259" key="5">
    <source>
        <dbReference type="Pfam" id="PF01212"/>
    </source>
</evidence>
<evidence type="ECO:0000256" key="1">
    <source>
        <dbReference type="ARBA" id="ARBA00001933"/>
    </source>
</evidence>
<dbReference type="AlphaFoldDB" id="M0IES6"/>
<dbReference type="PANTHER" id="PTHR32325:SF4">
    <property type="entry name" value="TRYPTOPHANASE"/>
    <property type="match status" value="1"/>
</dbReference>
<evidence type="ECO:0000256" key="3">
    <source>
        <dbReference type="ARBA" id="ARBA00022898"/>
    </source>
</evidence>
<evidence type="ECO:0000256" key="4">
    <source>
        <dbReference type="ARBA" id="ARBA00023239"/>
    </source>
</evidence>
<evidence type="ECO:0000313" key="7">
    <source>
        <dbReference type="Proteomes" id="UP000011550"/>
    </source>
</evidence>
<keyword evidence="7" id="KW-1185">Reference proteome</keyword>
<dbReference type="Gene3D" id="3.90.1150.10">
    <property type="entry name" value="Aspartate Aminotransferase, domain 1"/>
    <property type="match status" value="1"/>
</dbReference>
<dbReference type="Gene3D" id="3.40.640.10">
    <property type="entry name" value="Type I PLP-dependent aspartate aminotransferase-like (Major domain)"/>
    <property type="match status" value="1"/>
</dbReference>
<comment type="caution">
    <text evidence="6">The sequence shown here is derived from an EMBL/GenBank/DDBJ whole genome shotgun (WGS) entry which is preliminary data.</text>
</comment>